<keyword evidence="2 6" id="KW-1003">Cell membrane</keyword>
<evidence type="ECO:0000256" key="5">
    <source>
        <dbReference type="ARBA" id="ARBA00023136"/>
    </source>
</evidence>
<dbReference type="HAMAP" id="MF_01515">
    <property type="entry name" value="UPF0316"/>
    <property type="match status" value="1"/>
</dbReference>
<keyword evidence="4 6" id="KW-1133">Transmembrane helix</keyword>
<dbReference type="InterPro" id="IPR022930">
    <property type="entry name" value="UPF0316"/>
</dbReference>
<keyword evidence="5 6" id="KW-0472">Membrane</keyword>
<keyword evidence="3 6" id="KW-0812">Transmembrane</keyword>
<comment type="similarity">
    <text evidence="6">Belongs to the UPF0316 family.</text>
</comment>
<accession>A0A517M5T7</accession>
<evidence type="ECO:0000313" key="9">
    <source>
        <dbReference type="EMBL" id="QDS90227.1"/>
    </source>
</evidence>
<dbReference type="PANTHER" id="PTHR40060">
    <property type="entry name" value="UPF0316 PROTEIN YEBE"/>
    <property type="match status" value="1"/>
</dbReference>
<comment type="subcellular location">
    <subcellularLocation>
        <location evidence="1 6">Cell membrane</location>
        <topology evidence="1 6">Multi-pass membrane protein</topology>
    </subcellularLocation>
</comment>
<organism evidence="9 10">
    <name type="scientific">Rosistilla ulvae</name>
    <dbReference type="NCBI Taxonomy" id="1930277"/>
    <lineage>
        <taxon>Bacteria</taxon>
        <taxon>Pseudomonadati</taxon>
        <taxon>Planctomycetota</taxon>
        <taxon>Planctomycetia</taxon>
        <taxon>Pirellulales</taxon>
        <taxon>Pirellulaceae</taxon>
        <taxon>Rosistilla</taxon>
    </lineage>
</organism>
<keyword evidence="10" id="KW-1185">Reference proteome</keyword>
<dbReference type="Proteomes" id="UP000319557">
    <property type="component" value="Chromosome"/>
</dbReference>
<dbReference type="InterPro" id="IPR044035">
    <property type="entry name" value="DUF5698"/>
</dbReference>
<evidence type="ECO:0000256" key="1">
    <source>
        <dbReference type="ARBA" id="ARBA00004651"/>
    </source>
</evidence>
<feature type="transmembrane region" description="Helical" evidence="6">
    <location>
        <begin position="6"/>
        <end position="28"/>
    </location>
</feature>
<evidence type="ECO:0000259" key="7">
    <source>
        <dbReference type="Pfam" id="PF10035"/>
    </source>
</evidence>
<dbReference type="Pfam" id="PF18955">
    <property type="entry name" value="DUF5698"/>
    <property type="match status" value="1"/>
</dbReference>
<dbReference type="Pfam" id="PF10035">
    <property type="entry name" value="DUF2179"/>
    <property type="match status" value="1"/>
</dbReference>
<dbReference type="RefSeq" id="WP_145348079.1">
    <property type="nucleotide sequence ID" value="NZ_CP036261.1"/>
</dbReference>
<dbReference type="GO" id="GO:0005886">
    <property type="term" value="C:plasma membrane"/>
    <property type="evidence" value="ECO:0007669"/>
    <property type="project" value="UniProtKB-SubCell"/>
</dbReference>
<evidence type="ECO:0000256" key="3">
    <source>
        <dbReference type="ARBA" id="ARBA00022692"/>
    </source>
</evidence>
<reference evidence="9 10" key="1">
    <citation type="submission" date="2019-02" db="EMBL/GenBank/DDBJ databases">
        <title>Deep-cultivation of Planctomycetes and their phenomic and genomic characterization uncovers novel biology.</title>
        <authorList>
            <person name="Wiegand S."/>
            <person name="Jogler M."/>
            <person name="Boedeker C."/>
            <person name="Pinto D."/>
            <person name="Vollmers J."/>
            <person name="Rivas-Marin E."/>
            <person name="Kohn T."/>
            <person name="Peeters S.H."/>
            <person name="Heuer A."/>
            <person name="Rast P."/>
            <person name="Oberbeckmann S."/>
            <person name="Bunk B."/>
            <person name="Jeske O."/>
            <person name="Meyerdierks A."/>
            <person name="Storesund J.E."/>
            <person name="Kallscheuer N."/>
            <person name="Luecker S."/>
            <person name="Lage O.M."/>
            <person name="Pohl T."/>
            <person name="Merkel B.J."/>
            <person name="Hornburger P."/>
            <person name="Mueller R.-W."/>
            <person name="Bruemmer F."/>
            <person name="Labrenz M."/>
            <person name="Spormann A.M."/>
            <person name="Op den Camp H."/>
            <person name="Overmann J."/>
            <person name="Amann R."/>
            <person name="Jetten M.S.M."/>
            <person name="Mascher T."/>
            <person name="Medema M.H."/>
            <person name="Devos D.P."/>
            <person name="Kaster A.-K."/>
            <person name="Ovreas L."/>
            <person name="Rohde M."/>
            <person name="Galperin M.Y."/>
            <person name="Jogler C."/>
        </authorList>
    </citation>
    <scope>NUCLEOTIDE SEQUENCE [LARGE SCALE GENOMIC DNA]</scope>
    <source>
        <strain evidence="9 10">EC9</strain>
    </source>
</reference>
<dbReference type="AlphaFoldDB" id="A0A517M5T7"/>
<evidence type="ECO:0000256" key="6">
    <source>
        <dbReference type="HAMAP-Rule" id="MF_01515"/>
    </source>
</evidence>
<feature type="domain" description="DUF2179" evidence="7">
    <location>
        <begin position="119"/>
        <end position="164"/>
    </location>
</feature>
<feature type="transmembrane region" description="Helical" evidence="6">
    <location>
        <begin position="69"/>
        <end position="92"/>
    </location>
</feature>
<evidence type="ECO:0000256" key="2">
    <source>
        <dbReference type="ARBA" id="ARBA00022475"/>
    </source>
</evidence>
<feature type="transmembrane region" description="Helical" evidence="6">
    <location>
        <begin position="40"/>
        <end position="63"/>
    </location>
</feature>
<sequence>MIESFSVPLASAALIFVLRLVDVSLGALRISMLFRGRRTLAGIFGFFEALTWLIAASLVLGNLDSPIKFIAFASGYAAGTMLGSTVESWLAIGDALVRIVTPSGTPELSQLMRDAGYYVTTVDARGRDGDVQVNLSVIPRRMVPALMSMIHGINPQAFITYEETTPLRLATTAALCVRK</sequence>
<feature type="domain" description="DUF5698" evidence="8">
    <location>
        <begin position="28"/>
        <end position="83"/>
    </location>
</feature>
<dbReference type="InterPro" id="IPR019264">
    <property type="entry name" value="DUF2179"/>
</dbReference>
<dbReference type="CDD" id="cd16381">
    <property type="entry name" value="YitT_C_like_1"/>
    <property type="match status" value="1"/>
</dbReference>
<evidence type="ECO:0000313" key="10">
    <source>
        <dbReference type="Proteomes" id="UP000319557"/>
    </source>
</evidence>
<protein>
    <recommendedName>
        <fullName evidence="6">UPF0316 protein EC9_44340</fullName>
    </recommendedName>
</protein>
<dbReference type="KEGG" id="ruv:EC9_44340"/>
<gene>
    <name evidence="9" type="ORF">EC9_44340</name>
</gene>
<dbReference type="PANTHER" id="PTHR40060:SF1">
    <property type="entry name" value="UPF0316 PROTEIN YEBE"/>
    <property type="match status" value="1"/>
</dbReference>
<name>A0A517M5T7_9BACT</name>
<evidence type="ECO:0000259" key="8">
    <source>
        <dbReference type="Pfam" id="PF18955"/>
    </source>
</evidence>
<dbReference type="EMBL" id="CP036261">
    <property type="protein sequence ID" value="QDS90227.1"/>
    <property type="molecule type" value="Genomic_DNA"/>
</dbReference>
<dbReference type="OrthoDB" id="264845at2"/>
<proteinExistence type="inferred from homology"/>
<evidence type="ECO:0000256" key="4">
    <source>
        <dbReference type="ARBA" id="ARBA00022989"/>
    </source>
</evidence>